<name>A0A0E9QU77_ANGAN</name>
<organism evidence="1">
    <name type="scientific">Anguilla anguilla</name>
    <name type="common">European freshwater eel</name>
    <name type="synonym">Muraena anguilla</name>
    <dbReference type="NCBI Taxonomy" id="7936"/>
    <lineage>
        <taxon>Eukaryota</taxon>
        <taxon>Metazoa</taxon>
        <taxon>Chordata</taxon>
        <taxon>Craniata</taxon>
        <taxon>Vertebrata</taxon>
        <taxon>Euteleostomi</taxon>
        <taxon>Actinopterygii</taxon>
        <taxon>Neopterygii</taxon>
        <taxon>Teleostei</taxon>
        <taxon>Anguilliformes</taxon>
        <taxon>Anguillidae</taxon>
        <taxon>Anguilla</taxon>
    </lineage>
</organism>
<evidence type="ECO:0000313" key="1">
    <source>
        <dbReference type="EMBL" id="JAH19800.1"/>
    </source>
</evidence>
<dbReference type="EMBL" id="GBXM01088777">
    <property type="protein sequence ID" value="JAH19800.1"/>
    <property type="molecule type" value="Transcribed_RNA"/>
</dbReference>
<sequence length="20" mass="2281">MIVLGRKISFTHFGTFTVLI</sequence>
<dbReference type="AlphaFoldDB" id="A0A0E9QU77"/>
<accession>A0A0E9QU77</accession>
<reference evidence="1" key="1">
    <citation type="submission" date="2014-11" db="EMBL/GenBank/DDBJ databases">
        <authorList>
            <person name="Amaro Gonzalez C."/>
        </authorList>
    </citation>
    <scope>NUCLEOTIDE SEQUENCE</scope>
</reference>
<proteinExistence type="predicted"/>
<reference evidence="1" key="2">
    <citation type="journal article" date="2015" name="Fish Shellfish Immunol.">
        <title>Early steps in the European eel (Anguilla anguilla)-Vibrio vulnificus interaction in the gills: Role of the RtxA13 toxin.</title>
        <authorList>
            <person name="Callol A."/>
            <person name="Pajuelo D."/>
            <person name="Ebbesson L."/>
            <person name="Teles M."/>
            <person name="MacKenzie S."/>
            <person name="Amaro C."/>
        </authorList>
    </citation>
    <scope>NUCLEOTIDE SEQUENCE</scope>
</reference>
<protein>
    <submittedName>
        <fullName evidence="1">Uncharacterized protein</fullName>
    </submittedName>
</protein>